<dbReference type="RefSeq" id="WP_317083539.1">
    <property type="nucleotide sequence ID" value="NZ_CP136594.1"/>
</dbReference>
<dbReference type="InterPro" id="IPR050680">
    <property type="entry name" value="YpeA/RimI_acetyltransf"/>
</dbReference>
<sequence>MVESNAQAKVTVKVIECADRIAALDEVMDIMIAAFDPAYGEAWNRAQTQSMLMLPKTILWLVQCDKPASCNEGLDPNSIGFAITSGHGDELELMLVAIMPEWRSRGIGQTLLHAIFQDARKAGVVKLFVEMRHNNIASSFYDSLGFTRIGRRKNYYTGTHGQKLDAITMVKAIS</sequence>
<reference evidence="4 5" key="1">
    <citation type="submission" date="2023-10" db="EMBL/GenBank/DDBJ databases">
        <title>Complete genome sequence of a Sphingomonadaceae bacterium.</title>
        <authorList>
            <person name="Yan C."/>
        </authorList>
    </citation>
    <scope>NUCLEOTIDE SEQUENCE [LARGE SCALE GENOMIC DNA]</scope>
    <source>
        <strain evidence="4 5">SCSIO 66989</strain>
    </source>
</reference>
<keyword evidence="5" id="KW-1185">Reference proteome</keyword>
<dbReference type="PANTHER" id="PTHR43420">
    <property type="entry name" value="ACETYLTRANSFERASE"/>
    <property type="match status" value="1"/>
</dbReference>
<evidence type="ECO:0000259" key="3">
    <source>
        <dbReference type="PROSITE" id="PS51186"/>
    </source>
</evidence>
<dbReference type="EC" id="2.3.1.-" evidence="4"/>
<accession>A0AA97F843</accession>
<protein>
    <submittedName>
        <fullName evidence="4">GNAT family N-acetyltransferase</fullName>
        <ecNumber evidence="4">2.3.1.-</ecNumber>
    </submittedName>
</protein>
<name>A0AA97F843_9SPHN</name>
<dbReference type="CDD" id="cd04301">
    <property type="entry name" value="NAT_SF"/>
    <property type="match status" value="1"/>
</dbReference>
<gene>
    <name evidence="4" type="ORF">RB602_05060</name>
</gene>
<evidence type="ECO:0000256" key="1">
    <source>
        <dbReference type="ARBA" id="ARBA00022679"/>
    </source>
</evidence>
<dbReference type="Gene3D" id="3.40.630.30">
    <property type="match status" value="1"/>
</dbReference>
<dbReference type="PROSITE" id="PS51186">
    <property type="entry name" value="GNAT"/>
    <property type="match status" value="1"/>
</dbReference>
<dbReference type="AlphaFoldDB" id="A0AA97F843"/>
<dbReference type="Proteomes" id="UP001302429">
    <property type="component" value="Chromosome"/>
</dbReference>
<dbReference type="PANTHER" id="PTHR43420:SF12">
    <property type="entry name" value="N-ACETYLTRANSFERASE DOMAIN-CONTAINING PROTEIN"/>
    <property type="match status" value="1"/>
</dbReference>
<dbReference type="GO" id="GO:0016747">
    <property type="term" value="F:acyltransferase activity, transferring groups other than amino-acyl groups"/>
    <property type="evidence" value="ECO:0007669"/>
    <property type="project" value="InterPro"/>
</dbReference>
<keyword evidence="2 4" id="KW-0012">Acyltransferase</keyword>
<dbReference type="InterPro" id="IPR000182">
    <property type="entry name" value="GNAT_dom"/>
</dbReference>
<dbReference type="EMBL" id="CP136594">
    <property type="protein sequence ID" value="WOE76089.1"/>
    <property type="molecule type" value="Genomic_DNA"/>
</dbReference>
<dbReference type="Pfam" id="PF13508">
    <property type="entry name" value="Acetyltransf_7"/>
    <property type="match status" value="1"/>
</dbReference>
<organism evidence="4 5">
    <name type="scientific">Alterisphingorhabdus coralli</name>
    <dbReference type="NCBI Taxonomy" id="3071408"/>
    <lineage>
        <taxon>Bacteria</taxon>
        <taxon>Pseudomonadati</taxon>
        <taxon>Pseudomonadota</taxon>
        <taxon>Alphaproteobacteria</taxon>
        <taxon>Sphingomonadales</taxon>
        <taxon>Sphingomonadaceae</taxon>
        <taxon>Alterisphingorhabdus (ex Yan et al. 2024)</taxon>
    </lineage>
</organism>
<evidence type="ECO:0000313" key="4">
    <source>
        <dbReference type="EMBL" id="WOE76089.1"/>
    </source>
</evidence>
<keyword evidence="1 4" id="KW-0808">Transferase</keyword>
<feature type="domain" description="N-acetyltransferase" evidence="3">
    <location>
        <begin position="13"/>
        <end position="174"/>
    </location>
</feature>
<dbReference type="SUPFAM" id="SSF55729">
    <property type="entry name" value="Acyl-CoA N-acyltransferases (Nat)"/>
    <property type="match status" value="1"/>
</dbReference>
<proteinExistence type="predicted"/>
<dbReference type="InterPro" id="IPR016181">
    <property type="entry name" value="Acyl_CoA_acyltransferase"/>
</dbReference>
<dbReference type="KEGG" id="acoa:RB602_05060"/>
<evidence type="ECO:0000313" key="5">
    <source>
        <dbReference type="Proteomes" id="UP001302429"/>
    </source>
</evidence>
<evidence type="ECO:0000256" key="2">
    <source>
        <dbReference type="ARBA" id="ARBA00023315"/>
    </source>
</evidence>